<dbReference type="InterPro" id="IPR043128">
    <property type="entry name" value="Rev_trsase/Diguanyl_cyclase"/>
</dbReference>
<dbReference type="SUPFAM" id="SSF52172">
    <property type="entry name" value="CheY-like"/>
    <property type="match status" value="1"/>
</dbReference>
<dbReference type="SUPFAM" id="SSF55073">
    <property type="entry name" value="Nucleotide cyclase"/>
    <property type="match status" value="1"/>
</dbReference>
<dbReference type="PROSITE" id="PS50887">
    <property type="entry name" value="GGDEF"/>
    <property type="match status" value="1"/>
</dbReference>
<dbReference type="PROSITE" id="PS50110">
    <property type="entry name" value="RESPONSE_REGULATORY"/>
    <property type="match status" value="1"/>
</dbReference>
<keyword evidence="2" id="KW-0175">Coiled coil</keyword>
<reference evidence="6 7" key="1">
    <citation type="submission" date="2017-08" db="EMBL/GenBank/DDBJ databases">
        <title>Infants hospitalized years apart are colonized by the same room-sourced microbial strains.</title>
        <authorList>
            <person name="Brooks B."/>
            <person name="Olm M.R."/>
            <person name="Firek B.A."/>
            <person name="Baker R."/>
            <person name="Thomas B.C."/>
            <person name="Morowitz M.J."/>
            <person name="Banfield J.F."/>
        </authorList>
    </citation>
    <scope>NUCLEOTIDE SEQUENCE [LARGE SCALE GENOMIC DNA]</scope>
    <source>
        <strain evidence="6">S2_003_000_R2_14</strain>
    </source>
</reference>
<feature type="compositionally biased region" description="Basic and acidic residues" evidence="3">
    <location>
        <begin position="303"/>
        <end position="312"/>
    </location>
</feature>
<feature type="domain" description="Response regulatory" evidence="4">
    <location>
        <begin position="5"/>
        <end position="118"/>
    </location>
</feature>
<dbReference type="InterPro" id="IPR001789">
    <property type="entry name" value="Sig_transdc_resp-reg_receiver"/>
</dbReference>
<dbReference type="Gene3D" id="3.30.70.270">
    <property type="match status" value="1"/>
</dbReference>
<accession>A0A2W5UTT0</accession>
<feature type="compositionally biased region" description="Basic residues" evidence="3">
    <location>
        <begin position="318"/>
        <end position="327"/>
    </location>
</feature>
<evidence type="ECO:0000313" key="7">
    <source>
        <dbReference type="Proteomes" id="UP000249061"/>
    </source>
</evidence>
<feature type="region of interest" description="Disordered" evidence="3">
    <location>
        <begin position="303"/>
        <end position="327"/>
    </location>
</feature>
<name>A0A2W5UTT0_9BACT</name>
<evidence type="ECO:0000259" key="4">
    <source>
        <dbReference type="PROSITE" id="PS50110"/>
    </source>
</evidence>
<dbReference type="AlphaFoldDB" id="A0A2W5UTT0"/>
<evidence type="ECO:0000259" key="5">
    <source>
        <dbReference type="PROSITE" id="PS50887"/>
    </source>
</evidence>
<evidence type="ECO:0000313" key="6">
    <source>
        <dbReference type="EMBL" id="PZR06694.1"/>
    </source>
</evidence>
<dbReference type="Gene3D" id="3.40.50.2300">
    <property type="match status" value="1"/>
</dbReference>
<dbReference type="EMBL" id="QFQP01000036">
    <property type="protein sequence ID" value="PZR06694.1"/>
    <property type="molecule type" value="Genomic_DNA"/>
</dbReference>
<dbReference type="InterPro" id="IPR011006">
    <property type="entry name" value="CheY-like_superfamily"/>
</dbReference>
<comment type="caution">
    <text evidence="1">Lacks conserved residue(s) required for the propagation of feature annotation.</text>
</comment>
<protein>
    <submittedName>
        <fullName evidence="6">Response regulator</fullName>
    </submittedName>
</protein>
<comment type="caution">
    <text evidence="6">The sequence shown here is derived from an EMBL/GenBank/DDBJ whole genome shotgun (WGS) entry which is preliminary data.</text>
</comment>
<dbReference type="InterPro" id="IPR029787">
    <property type="entry name" value="Nucleotide_cyclase"/>
</dbReference>
<dbReference type="SMART" id="SM00267">
    <property type="entry name" value="GGDEF"/>
    <property type="match status" value="1"/>
</dbReference>
<proteinExistence type="predicted"/>
<dbReference type="Proteomes" id="UP000249061">
    <property type="component" value="Unassembled WGS sequence"/>
</dbReference>
<organism evidence="6 7">
    <name type="scientific">Archangium gephyra</name>
    <dbReference type="NCBI Taxonomy" id="48"/>
    <lineage>
        <taxon>Bacteria</taxon>
        <taxon>Pseudomonadati</taxon>
        <taxon>Myxococcota</taxon>
        <taxon>Myxococcia</taxon>
        <taxon>Myxococcales</taxon>
        <taxon>Cystobacterineae</taxon>
        <taxon>Archangiaceae</taxon>
        <taxon>Archangium</taxon>
    </lineage>
</organism>
<feature type="domain" description="GGDEF" evidence="5">
    <location>
        <begin position="179"/>
        <end position="316"/>
    </location>
</feature>
<gene>
    <name evidence="6" type="ORF">DI536_29715</name>
</gene>
<evidence type="ECO:0000256" key="2">
    <source>
        <dbReference type="SAM" id="Coils"/>
    </source>
</evidence>
<sequence>MAQPRILVAEPSAPIAAALRKFLAGWAEVQVVTYFDEAVQTVRARPPDVLIAAVNELFDGELLAPQVRKQAPETAVVLAYPASEVERAHDRAREAGADGFVVGPLKKHHVLGVVQAVTRLNTLAAQLKDLQAKFEALKKTTPRPAIKAAPSPVGINAPDEAFFKKYMLLEVKRSKRYQYPVALLLVSLDNLKASLGEAAPEFQSAAIRSESLEVLSALLRDIDVAMPFAEDKYLLFLPHTPLKGATVVAERVVQKLKTLETFPDGTVSVGVANFDPTGPARDTKDPVSFGGLVREASAALKRAQEAGGDRFDAPTPAKPRKNRISMG</sequence>
<dbReference type="GO" id="GO:0000160">
    <property type="term" value="P:phosphorelay signal transduction system"/>
    <property type="evidence" value="ECO:0007669"/>
    <property type="project" value="InterPro"/>
</dbReference>
<evidence type="ECO:0000256" key="1">
    <source>
        <dbReference type="PROSITE-ProRule" id="PRU00169"/>
    </source>
</evidence>
<feature type="coiled-coil region" evidence="2">
    <location>
        <begin position="113"/>
        <end position="140"/>
    </location>
</feature>
<dbReference type="InterPro" id="IPR000160">
    <property type="entry name" value="GGDEF_dom"/>
</dbReference>
<evidence type="ECO:0000256" key="3">
    <source>
        <dbReference type="SAM" id="MobiDB-lite"/>
    </source>
</evidence>
<dbReference type="Pfam" id="PF00990">
    <property type="entry name" value="GGDEF"/>
    <property type="match status" value="1"/>
</dbReference>